<keyword evidence="4 6" id="KW-1133">Transmembrane helix</keyword>
<feature type="transmembrane region" description="Helical" evidence="6">
    <location>
        <begin position="233"/>
        <end position="251"/>
    </location>
</feature>
<dbReference type="Pfam" id="PF01554">
    <property type="entry name" value="MatE"/>
    <property type="match status" value="2"/>
</dbReference>
<dbReference type="NCBIfam" id="TIGR00797">
    <property type="entry name" value="matE"/>
    <property type="match status" value="1"/>
</dbReference>
<dbReference type="PANTHER" id="PTHR11206">
    <property type="entry name" value="MULTIDRUG RESISTANCE PROTEIN"/>
    <property type="match status" value="1"/>
</dbReference>
<evidence type="ECO:0008006" key="9">
    <source>
        <dbReference type="Google" id="ProtNLM"/>
    </source>
</evidence>
<dbReference type="InterPro" id="IPR045069">
    <property type="entry name" value="MATE_euk"/>
</dbReference>
<evidence type="ECO:0000256" key="6">
    <source>
        <dbReference type="SAM" id="Phobius"/>
    </source>
</evidence>
<dbReference type="InterPro" id="IPR002528">
    <property type="entry name" value="MATE_fam"/>
</dbReference>
<gene>
    <name evidence="7" type="ORF">AbraCBS73388_002351</name>
</gene>
<comment type="caution">
    <text evidence="7">The sequence shown here is derived from an EMBL/GenBank/DDBJ whole genome shotgun (WGS) entry which is preliminary data.</text>
</comment>
<comment type="subcellular location">
    <subcellularLocation>
        <location evidence="1">Membrane</location>
        <topology evidence="1">Multi-pass membrane protein</topology>
    </subcellularLocation>
</comment>
<name>A0A9W5Z0G0_9EURO</name>
<feature type="transmembrane region" description="Helical" evidence="6">
    <location>
        <begin position="186"/>
        <end position="212"/>
    </location>
</feature>
<reference evidence="7" key="1">
    <citation type="submission" date="2022-07" db="EMBL/GenBank/DDBJ databases">
        <title>Taxonomy of Aspergillus series Nigri: significant species reduction supported by multi-species coalescent approaches.</title>
        <authorList>
            <person name="Bian C."/>
            <person name="Kusuya Y."/>
            <person name="Sklenar F."/>
            <person name="D'hooge E."/>
            <person name="Yaguchi T."/>
            <person name="Takahashi H."/>
            <person name="Hubka V."/>
        </authorList>
    </citation>
    <scope>NUCLEOTIDE SEQUENCE</scope>
    <source>
        <strain evidence="7">CBS 733.88</strain>
    </source>
</reference>
<evidence type="ECO:0000313" key="7">
    <source>
        <dbReference type="EMBL" id="GKZ26267.1"/>
    </source>
</evidence>
<comment type="similarity">
    <text evidence="2">Belongs to the multi antimicrobial extrusion (MATE) (TC 2.A.66.1) family.</text>
</comment>
<protein>
    <recommendedName>
        <fullName evidence="9">MATE family efflux transporter</fullName>
    </recommendedName>
</protein>
<evidence type="ECO:0000256" key="2">
    <source>
        <dbReference type="ARBA" id="ARBA00010199"/>
    </source>
</evidence>
<dbReference type="AlphaFoldDB" id="A0A9W5Z0G0"/>
<feature type="transmembrane region" description="Helical" evidence="6">
    <location>
        <begin position="126"/>
        <end position="146"/>
    </location>
</feature>
<proteinExistence type="inferred from homology"/>
<feature type="transmembrane region" description="Helical" evidence="6">
    <location>
        <begin position="158"/>
        <end position="180"/>
    </location>
</feature>
<dbReference type="GO" id="GO:0042910">
    <property type="term" value="F:xenobiotic transmembrane transporter activity"/>
    <property type="evidence" value="ECO:0007669"/>
    <property type="project" value="InterPro"/>
</dbReference>
<dbReference type="CDD" id="cd13132">
    <property type="entry name" value="MATE_eukaryotic"/>
    <property type="match status" value="1"/>
</dbReference>
<sequence length="413" mass="43916">MATATTTSETGRIIGSAVPLIVTSLLQNALPYVSVLAVSPLGTTELAAVSLATMTANITGFAVYQGLATSLDTLCAQAHGSGNKTLVGVHVQRMLLLICLVTVPIAAIWLNSEALLGLMVPQRETVRLAAIYLQVLCIGAPGWGMFESGKRYFQAQGLFLASLYVLLLVAPVSVFLQWLFVWHFGWGFIGAPIALSVTNYLLPGGLLVFGWIIGARQCWNRSSRAIFTDWGPMIRLAVPGLLMIEAEWLSFEIITLQASWLGEESLAAQSILTSIVAIMAQISVPWSIAAATRVGHLIGAGDPARAQTAARSSALGSLAIGLLAGMLLLIFAHPIVQLFSPTPSVAQLAVRGLSIVAALQVPDALANCMNSLLRGLGRQAFGAITFVEGLTMLYGQDWQRAVDDARLRARLLP</sequence>
<evidence type="ECO:0000256" key="1">
    <source>
        <dbReference type="ARBA" id="ARBA00004141"/>
    </source>
</evidence>
<dbReference type="Proteomes" id="UP001143548">
    <property type="component" value="Unassembled WGS sequence"/>
</dbReference>
<evidence type="ECO:0000256" key="5">
    <source>
        <dbReference type="ARBA" id="ARBA00023136"/>
    </source>
</evidence>
<evidence type="ECO:0000313" key="8">
    <source>
        <dbReference type="Proteomes" id="UP001143548"/>
    </source>
</evidence>
<evidence type="ECO:0000256" key="3">
    <source>
        <dbReference type="ARBA" id="ARBA00022692"/>
    </source>
</evidence>
<keyword evidence="3 6" id="KW-0812">Transmembrane</keyword>
<organism evidence="7 8">
    <name type="scientific">Aspergillus brasiliensis</name>
    <dbReference type="NCBI Taxonomy" id="319629"/>
    <lineage>
        <taxon>Eukaryota</taxon>
        <taxon>Fungi</taxon>
        <taxon>Dikarya</taxon>
        <taxon>Ascomycota</taxon>
        <taxon>Pezizomycotina</taxon>
        <taxon>Eurotiomycetes</taxon>
        <taxon>Eurotiomycetidae</taxon>
        <taxon>Eurotiales</taxon>
        <taxon>Aspergillaceae</taxon>
        <taxon>Aspergillus</taxon>
        <taxon>Aspergillus subgen. Circumdati</taxon>
    </lineage>
</organism>
<evidence type="ECO:0000256" key="4">
    <source>
        <dbReference type="ARBA" id="ARBA00022989"/>
    </source>
</evidence>
<dbReference type="GO" id="GO:0016020">
    <property type="term" value="C:membrane"/>
    <property type="evidence" value="ECO:0007669"/>
    <property type="project" value="UniProtKB-SubCell"/>
</dbReference>
<dbReference type="GO" id="GO:0015297">
    <property type="term" value="F:antiporter activity"/>
    <property type="evidence" value="ECO:0007669"/>
    <property type="project" value="InterPro"/>
</dbReference>
<dbReference type="EMBL" id="BROQ01000140">
    <property type="protein sequence ID" value="GKZ26267.1"/>
    <property type="molecule type" value="Genomic_DNA"/>
</dbReference>
<feature type="transmembrane region" description="Helical" evidence="6">
    <location>
        <begin position="271"/>
        <end position="292"/>
    </location>
</feature>
<feature type="transmembrane region" description="Helical" evidence="6">
    <location>
        <begin position="94"/>
        <end position="120"/>
    </location>
</feature>
<feature type="transmembrane region" description="Helical" evidence="6">
    <location>
        <begin position="313"/>
        <end position="336"/>
    </location>
</feature>
<dbReference type="GO" id="GO:1990961">
    <property type="term" value="P:xenobiotic detoxification by transmembrane export across the plasma membrane"/>
    <property type="evidence" value="ECO:0007669"/>
    <property type="project" value="InterPro"/>
</dbReference>
<keyword evidence="5 6" id="KW-0472">Membrane</keyword>
<accession>A0A9W5Z0G0</accession>